<evidence type="ECO:0000256" key="7">
    <source>
        <dbReference type="ARBA" id="ARBA00022516"/>
    </source>
</evidence>
<feature type="transmembrane region" description="Helical" evidence="18">
    <location>
        <begin position="250"/>
        <end position="267"/>
    </location>
</feature>
<feature type="transmembrane region" description="Helical" evidence="18">
    <location>
        <begin position="45"/>
        <end position="66"/>
    </location>
</feature>
<keyword evidence="8 16" id="KW-0808">Transferase</keyword>
<keyword evidence="12 18" id="KW-0472">Membrane</keyword>
<evidence type="ECO:0000256" key="12">
    <source>
        <dbReference type="ARBA" id="ARBA00023136"/>
    </source>
</evidence>
<evidence type="ECO:0000256" key="8">
    <source>
        <dbReference type="ARBA" id="ARBA00022679"/>
    </source>
</evidence>
<keyword evidence="14" id="KW-1208">Phospholipid metabolism</keyword>
<keyword evidence="10 18" id="KW-1133">Transmembrane helix</keyword>
<dbReference type="PROSITE" id="PS00379">
    <property type="entry name" value="CDP_ALCOHOL_P_TRANSF"/>
    <property type="match status" value="1"/>
</dbReference>
<evidence type="ECO:0000256" key="9">
    <source>
        <dbReference type="ARBA" id="ARBA00022692"/>
    </source>
</evidence>
<dbReference type="InterPro" id="IPR000462">
    <property type="entry name" value="CDP-OH_P_trans"/>
</dbReference>
<dbReference type="EC" id="2.7.8.8" evidence="5"/>
<dbReference type="GO" id="GO:0008654">
    <property type="term" value="P:phospholipid biosynthetic process"/>
    <property type="evidence" value="ECO:0007669"/>
    <property type="project" value="UniProtKB-KW"/>
</dbReference>
<evidence type="ECO:0000256" key="14">
    <source>
        <dbReference type="ARBA" id="ARBA00023264"/>
    </source>
</evidence>
<keyword evidence="7" id="KW-0444">Lipid biosynthesis</keyword>
<dbReference type="GO" id="GO:0016020">
    <property type="term" value="C:membrane"/>
    <property type="evidence" value="ECO:0007669"/>
    <property type="project" value="UniProtKB-SubCell"/>
</dbReference>
<evidence type="ECO:0000256" key="6">
    <source>
        <dbReference type="ARBA" id="ARBA00017171"/>
    </source>
</evidence>
<proteinExistence type="inferred from homology"/>
<keyword evidence="13" id="KW-0594">Phospholipid biosynthesis</keyword>
<evidence type="ECO:0000256" key="5">
    <source>
        <dbReference type="ARBA" id="ARBA00013174"/>
    </source>
</evidence>
<evidence type="ECO:0000256" key="3">
    <source>
        <dbReference type="ARBA" id="ARBA00004308"/>
    </source>
</evidence>
<protein>
    <recommendedName>
        <fullName evidence="6">CDP-diacylglycerol--serine O-phosphatidyltransferase</fullName>
        <ecNumber evidence="5">2.7.8.8</ecNumber>
    </recommendedName>
    <alternativeName>
        <fullName evidence="15">Phosphatidylserine synthase</fullName>
    </alternativeName>
</protein>
<feature type="transmembrane region" description="Helical" evidence="18">
    <location>
        <begin position="195"/>
        <end position="215"/>
    </location>
</feature>
<evidence type="ECO:0000256" key="16">
    <source>
        <dbReference type="RuleBase" id="RU003750"/>
    </source>
</evidence>
<dbReference type="EMBL" id="GU474936">
    <property type="protein sequence ID" value="ADI20006.1"/>
    <property type="molecule type" value="Genomic_DNA"/>
</dbReference>
<dbReference type="Gene3D" id="1.20.120.1760">
    <property type="match status" value="1"/>
</dbReference>
<comment type="subcellular location">
    <subcellularLocation>
        <location evidence="3">Endomembrane system</location>
    </subcellularLocation>
    <subcellularLocation>
        <location evidence="2">Membrane</location>
        <topology evidence="2">Multi-pass membrane protein</topology>
    </subcellularLocation>
</comment>
<comment type="catalytic activity">
    <reaction evidence="1">
        <text>a CDP-1,2-diacyl-sn-glycerol + L-serine = a 1,2-diacyl-sn-glycero-3-phospho-L-serine + CMP + H(+)</text>
        <dbReference type="Rhea" id="RHEA:16913"/>
        <dbReference type="ChEBI" id="CHEBI:15378"/>
        <dbReference type="ChEBI" id="CHEBI:33384"/>
        <dbReference type="ChEBI" id="CHEBI:57262"/>
        <dbReference type="ChEBI" id="CHEBI:58332"/>
        <dbReference type="ChEBI" id="CHEBI:60377"/>
        <dbReference type="EC" id="2.7.8.8"/>
    </reaction>
</comment>
<feature type="region of interest" description="Disordered" evidence="17">
    <location>
        <begin position="1"/>
        <end position="30"/>
    </location>
</feature>
<dbReference type="InterPro" id="IPR048254">
    <property type="entry name" value="CDP_ALCOHOL_P_TRANSF_CS"/>
</dbReference>
<evidence type="ECO:0000256" key="10">
    <source>
        <dbReference type="ARBA" id="ARBA00022989"/>
    </source>
</evidence>
<dbReference type="Pfam" id="PF01066">
    <property type="entry name" value="CDP-OH_P_transf"/>
    <property type="match status" value="1"/>
</dbReference>
<keyword evidence="11" id="KW-0443">Lipid metabolism</keyword>
<evidence type="ECO:0000256" key="4">
    <source>
        <dbReference type="ARBA" id="ARBA00010441"/>
    </source>
</evidence>
<evidence type="ECO:0000256" key="2">
    <source>
        <dbReference type="ARBA" id="ARBA00004141"/>
    </source>
</evidence>
<evidence type="ECO:0000256" key="11">
    <source>
        <dbReference type="ARBA" id="ARBA00023098"/>
    </source>
</evidence>
<name>E0Y015_9GAMM</name>
<reference evidence="19" key="1">
    <citation type="journal article" date="2011" name="Environ. Microbiol.">
        <title>Time-series analyses of Monterey Bay coastal microbial picoplankton using a 'genome proxy' microarray.</title>
        <authorList>
            <person name="Rich V.I."/>
            <person name="Pham V.D."/>
            <person name="Eppley J."/>
            <person name="Shi Y."/>
            <person name="DeLong E.F."/>
        </authorList>
    </citation>
    <scope>NUCLEOTIDE SEQUENCE</scope>
</reference>
<comment type="similarity">
    <text evidence="4 16">Belongs to the CDP-alcohol phosphatidyltransferase class-I family.</text>
</comment>
<dbReference type="GO" id="GO:0003882">
    <property type="term" value="F:CDP-diacylglycerol-serine O-phosphatidyltransferase activity"/>
    <property type="evidence" value="ECO:0007669"/>
    <property type="project" value="UniProtKB-EC"/>
</dbReference>
<feature type="transmembrane region" description="Helical" evidence="18">
    <location>
        <begin position="72"/>
        <end position="89"/>
    </location>
</feature>
<feature type="transmembrane region" description="Helical" evidence="18">
    <location>
        <begin position="227"/>
        <end position="244"/>
    </location>
</feature>
<evidence type="ECO:0000256" key="13">
    <source>
        <dbReference type="ARBA" id="ARBA00023209"/>
    </source>
</evidence>
<feature type="transmembrane region" description="Helical" evidence="18">
    <location>
        <begin position="110"/>
        <end position="129"/>
    </location>
</feature>
<feature type="transmembrane region" description="Helical" evidence="18">
    <location>
        <begin position="135"/>
        <end position="152"/>
    </location>
</feature>
<organism evidence="19">
    <name type="scientific">uncultured gamma proteobacterium EB000_65A11</name>
    <dbReference type="NCBI Taxonomy" id="710972"/>
    <lineage>
        <taxon>Bacteria</taxon>
        <taxon>Pseudomonadati</taxon>
        <taxon>Pseudomonadota</taxon>
        <taxon>Gammaproteobacteria</taxon>
        <taxon>environmental samples</taxon>
    </lineage>
</organism>
<dbReference type="InterPro" id="IPR004533">
    <property type="entry name" value="CDP-diaglyc--ser_O-PTrfase"/>
</dbReference>
<evidence type="ECO:0000256" key="1">
    <source>
        <dbReference type="ARBA" id="ARBA00000287"/>
    </source>
</evidence>
<dbReference type="NCBIfam" id="TIGR00473">
    <property type="entry name" value="pssA"/>
    <property type="match status" value="1"/>
</dbReference>
<sequence length="277" mass="30026">MADPNQPADQQRDALGNSHDGPLGGDENVSPISEKMGERAGIRRGIFLLPNLITTGALFSGFYAIIGAMSGALEKAAIAIIIAGFLDALDGRIARMTNTQSEFGVQYDSLSDLVAFGVAPAVLMFSWVLSDLGNLGWAIAFLYMACAALRLARFNTNPDSSVFYGLASPMAAGVLATTVWVWIEKEVQIPLTLELVMPISAVTVGIAILMVSNIRYYNPKQIDMHHVPFRFFFVVVMLFALIFIDPPVVLMIMAIFYAVSGPVMALVRKSRAKKAMD</sequence>
<keyword evidence="9 18" id="KW-0812">Transmembrane</keyword>
<evidence type="ECO:0000256" key="18">
    <source>
        <dbReference type="SAM" id="Phobius"/>
    </source>
</evidence>
<accession>E0Y015</accession>
<dbReference type="AlphaFoldDB" id="E0Y015"/>
<dbReference type="GO" id="GO:0012505">
    <property type="term" value="C:endomembrane system"/>
    <property type="evidence" value="ECO:0007669"/>
    <property type="project" value="UniProtKB-SubCell"/>
</dbReference>
<dbReference type="InterPro" id="IPR043130">
    <property type="entry name" value="CDP-OH_PTrfase_TM_dom"/>
</dbReference>
<feature type="transmembrane region" description="Helical" evidence="18">
    <location>
        <begin position="164"/>
        <end position="183"/>
    </location>
</feature>
<evidence type="ECO:0000256" key="15">
    <source>
        <dbReference type="ARBA" id="ARBA00032361"/>
    </source>
</evidence>
<evidence type="ECO:0000313" key="19">
    <source>
        <dbReference type="EMBL" id="ADI20006.1"/>
    </source>
</evidence>
<evidence type="ECO:0000256" key="17">
    <source>
        <dbReference type="SAM" id="MobiDB-lite"/>
    </source>
</evidence>